<name>A0A7G5XK20_9BACT</name>
<protein>
    <submittedName>
        <fullName evidence="2">SGNH/GDSL hydrolase family protein</fullName>
    </submittedName>
</protein>
<dbReference type="SUPFAM" id="SSF52266">
    <property type="entry name" value="SGNH hydrolase"/>
    <property type="match status" value="1"/>
</dbReference>
<keyword evidence="3" id="KW-1185">Reference proteome</keyword>
<evidence type="ECO:0000256" key="1">
    <source>
        <dbReference type="SAM" id="Phobius"/>
    </source>
</evidence>
<evidence type="ECO:0000313" key="3">
    <source>
        <dbReference type="Proteomes" id="UP000515344"/>
    </source>
</evidence>
<organism evidence="2 3">
    <name type="scientific">Lacibacter sediminis</name>
    <dbReference type="NCBI Taxonomy" id="2760713"/>
    <lineage>
        <taxon>Bacteria</taxon>
        <taxon>Pseudomonadati</taxon>
        <taxon>Bacteroidota</taxon>
        <taxon>Chitinophagia</taxon>
        <taxon>Chitinophagales</taxon>
        <taxon>Chitinophagaceae</taxon>
        <taxon>Lacibacter</taxon>
    </lineage>
</organism>
<keyword evidence="1" id="KW-0472">Membrane</keyword>
<gene>
    <name evidence="2" type="ORF">H4075_06395</name>
</gene>
<dbReference type="AlphaFoldDB" id="A0A7G5XK20"/>
<dbReference type="Proteomes" id="UP000515344">
    <property type="component" value="Chromosome"/>
</dbReference>
<dbReference type="Gene3D" id="3.40.50.1110">
    <property type="entry name" value="SGNH hydrolase"/>
    <property type="match status" value="1"/>
</dbReference>
<sequence>MLKKFVFISLSFFIVLSLLNIFSGIVLWRLHKNYQPKKGHKDAPYIYFEQEPHGAYTNGFEIDSTIPLNKANNEYRILLLGGSVANGLGSTVSKEGDFKSSSIRKSYLEKLLQDSLKNRKITVLNGAIASFVTEQEFIAFQKFLQFYNPDMVIGLHGYNDIESFRVTHHDLNERFAPQPMFYVSGMVSPPFKMVENFKKNYSFGNIFSGYYSHLRNALFFSLKKTGATEYPFENTDDLTDTRLQSYASQHFFVCKDLYDFCRVKKIQYLNFLQPVRFYKSNDSTYYGNDKSKVYPFLAKTYYYMEKRLDSLPDNVNLTDLDQKRLDYVDDCHPSNDGFRFLAEAIVPVILKKINQPLKN</sequence>
<keyword evidence="1" id="KW-1133">Transmembrane helix</keyword>
<dbReference type="EMBL" id="CP060007">
    <property type="protein sequence ID" value="QNA45823.1"/>
    <property type="molecule type" value="Genomic_DNA"/>
</dbReference>
<dbReference type="GO" id="GO:0016788">
    <property type="term" value="F:hydrolase activity, acting on ester bonds"/>
    <property type="evidence" value="ECO:0007669"/>
    <property type="project" value="UniProtKB-ARBA"/>
</dbReference>
<feature type="transmembrane region" description="Helical" evidence="1">
    <location>
        <begin position="6"/>
        <end position="28"/>
    </location>
</feature>
<dbReference type="KEGG" id="lacs:H4075_06395"/>
<keyword evidence="2" id="KW-0378">Hydrolase</keyword>
<dbReference type="InterPro" id="IPR036514">
    <property type="entry name" value="SGNH_hydro_sf"/>
</dbReference>
<proteinExistence type="predicted"/>
<accession>A0A7G5XK20</accession>
<keyword evidence="1" id="KW-0812">Transmembrane</keyword>
<reference evidence="3" key="1">
    <citation type="submission" date="2020-08" db="EMBL/GenBank/DDBJ databases">
        <title>Lacibacter sp. S13-6-6 genome sequencing.</title>
        <authorList>
            <person name="Jin L."/>
        </authorList>
    </citation>
    <scope>NUCLEOTIDE SEQUENCE [LARGE SCALE GENOMIC DNA]</scope>
    <source>
        <strain evidence="3">S13-6-6</strain>
    </source>
</reference>
<evidence type="ECO:0000313" key="2">
    <source>
        <dbReference type="EMBL" id="QNA45823.1"/>
    </source>
</evidence>
<dbReference type="RefSeq" id="WP_182805213.1">
    <property type="nucleotide sequence ID" value="NZ_CP060007.1"/>
</dbReference>